<evidence type="ECO:0000256" key="5">
    <source>
        <dbReference type="SAM" id="MobiDB-lite"/>
    </source>
</evidence>
<feature type="compositionally biased region" description="Basic residues" evidence="5">
    <location>
        <begin position="97"/>
        <end position="108"/>
    </location>
</feature>
<feature type="compositionally biased region" description="Polar residues" evidence="5">
    <location>
        <begin position="165"/>
        <end position="177"/>
    </location>
</feature>
<sequence length="497" mass="55189">MAPADYCETVEITCAQETECISESEQRSDPAWTLGSQSKSGSKDTVRQNSDCQNLPHLRQLRGKHPQSELKLAYSSAPQGSTTEAVVENYVRTERSRSKRRRIHRATRAKSSSHPNILSEDVMRSPGNTFTEDFENLSVSNTETFSMNEPHKTLRQQKNRPMLQSIDNSSASGQSTDYQEHSPHTASNTGSEQFQTSFVYIFPDIQITIFPTEDPPSDGVDSLIVLIPETICNSEQPFLLEAVIVQVLHMYTCAEEARRSQVDTLRIPAFRNSNTGFNGRSSTETPTRTSGQGMTGCDGFSILTDTGSDLQYTGLPQGQATQNGELQNKREGSDINPSFELHCGATPIFNPSLSFITGSRSGLKLTASAHSNENPKIGSVMPEDLNERHASLGPQTQPQHESQHSHLEIFNETEALQILGDPFLSDESIFLPPPRLTKQQIDNLPVRIFDKTKAVEFCSMCLTEYTEGSVIRTLPCSHEFHVQCIDPWLLENSTCPI</sequence>
<dbReference type="Proteomes" id="UP000515203">
    <property type="component" value="Unplaced"/>
</dbReference>
<dbReference type="GO" id="GO:0061630">
    <property type="term" value="F:ubiquitin protein ligase activity"/>
    <property type="evidence" value="ECO:0007669"/>
    <property type="project" value="TreeGrafter"/>
</dbReference>
<feature type="compositionally biased region" description="Polar residues" evidence="5">
    <location>
        <begin position="273"/>
        <end position="292"/>
    </location>
</feature>
<dbReference type="GO" id="GO:0006511">
    <property type="term" value="P:ubiquitin-dependent protein catabolic process"/>
    <property type="evidence" value="ECO:0007669"/>
    <property type="project" value="TreeGrafter"/>
</dbReference>
<dbReference type="PANTHER" id="PTHR45931:SF3">
    <property type="entry name" value="RING ZINC FINGER-CONTAINING PROTEIN"/>
    <property type="match status" value="1"/>
</dbReference>
<evidence type="ECO:0000256" key="2">
    <source>
        <dbReference type="ARBA" id="ARBA00022771"/>
    </source>
</evidence>
<name>A0A6P3FYT4_OCTDE</name>
<dbReference type="PROSITE" id="PS50089">
    <property type="entry name" value="ZF_RING_2"/>
    <property type="match status" value="1"/>
</dbReference>
<proteinExistence type="predicted"/>
<feature type="domain" description="RING-type" evidence="6">
    <location>
        <begin position="458"/>
        <end position="497"/>
    </location>
</feature>
<dbReference type="InParanoid" id="A0A6P3FYT4"/>
<dbReference type="OrthoDB" id="8062037at2759"/>
<keyword evidence="1" id="KW-0479">Metal-binding</keyword>
<gene>
    <name evidence="8" type="primary">LOC101590989</name>
</gene>
<dbReference type="InterPro" id="IPR001841">
    <property type="entry name" value="Znf_RING"/>
</dbReference>
<reference evidence="8" key="1">
    <citation type="submission" date="2025-08" db="UniProtKB">
        <authorList>
            <consortium name="RefSeq"/>
        </authorList>
    </citation>
    <scope>IDENTIFICATION</scope>
</reference>
<dbReference type="Gene3D" id="3.30.40.10">
    <property type="entry name" value="Zinc/RING finger domain, C3HC4 (zinc finger)"/>
    <property type="match status" value="1"/>
</dbReference>
<feature type="region of interest" description="Disordered" evidence="5">
    <location>
        <begin position="148"/>
        <end position="190"/>
    </location>
</feature>
<dbReference type="Pfam" id="PF13639">
    <property type="entry name" value="zf-RING_2"/>
    <property type="match status" value="1"/>
</dbReference>
<dbReference type="AlphaFoldDB" id="A0A6P3FYT4"/>
<evidence type="ECO:0000259" key="6">
    <source>
        <dbReference type="PROSITE" id="PS50089"/>
    </source>
</evidence>
<dbReference type="GeneID" id="101590989"/>
<dbReference type="RefSeq" id="XP_004648453.1">
    <property type="nucleotide sequence ID" value="XM_004648396.1"/>
</dbReference>
<protein>
    <submittedName>
        <fullName evidence="8">E3 ubiquitin-protein ligase RLIM-like</fullName>
    </submittedName>
</protein>
<dbReference type="InterPro" id="IPR013083">
    <property type="entry name" value="Znf_RING/FYVE/PHD"/>
</dbReference>
<feature type="region of interest" description="Disordered" evidence="5">
    <location>
        <begin position="25"/>
        <end position="50"/>
    </location>
</feature>
<feature type="region of interest" description="Disordered" evidence="5">
    <location>
        <begin position="93"/>
        <end position="125"/>
    </location>
</feature>
<dbReference type="InterPro" id="IPR051834">
    <property type="entry name" value="RING_finger_E3_ligase"/>
</dbReference>
<dbReference type="PANTHER" id="PTHR45931">
    <property type="entry name" value="SI:CH211-59O9.10"/>
    <property type="match status" value="1"/>
</dbReference>
<feature type="region of interest" description="Disordered" evidence="5">
    <location>
        <begin position="273"/>
        <end position="337"/>
    </location>
</feature>
<dbReference type="GO" id="GO:0008270">
    <property type="term" value="F:zinc ion binding"/>
    <property type="evidence" value="ECO:0007669"/>
    <property type="project" value="UniProtKB-KW"/>
</dbReference>
<dbReference type="GO" id="GO:0005634">
    <property type="term" value="C:nucleus"/>
    <property type="evidence" value="ECO:0007669"/>
    <property type="project" value="TreeGrafter"/>
</dbReference>
<accession>A0A6P3FYT4</accession>
<keyword evidence="2 4" id="KW-0863">Zinc-finger</keyword>
<evidence type="ECO:0000313" key="8">
    <source>
        <dbReference type="RefSeq" id="XP_004648453.1"/>
    </source>
</evidence>
<dbReference type="SUPFAM" id="SSF57850">
    <property type="entry name" value="RING/U-box"/>
    <property type="match status" value="1"/>
</dbReference>
<evidence type="ECO:0000256" key="1">
    <source>
        <dbReference type="ARBA" id="ARBA00022723"/>
    </source>
</evidence>
<organism evidence="7 8">
    <name type="scientific">Octodon degus</name>
    <name type="common">Degu</name>
    <name type="synonym">Sciurus degus</name>
    <dbReference type="NCBI Taxonomy" id="10160"/>
    <lineage>
        <taxon>Eukaryota</taxon>
        <taxon>Metazoa</taxon>
        <taxon>Chordata</taxon>
        <taxon>Craniata</taxon>
        <taxon>Vertebrata</taxon>
        <taxon>Euteleostomi</taxon>
        <taxon>Mammalia</taxon>
        <taxon>Eutheria</taxon>
        <taxon>Euarchontoglires</taxon>
        <taxon>Glires</taxon>
        <taxon>Rodentia</taxon>
        <taxon>Hystricomorpha</taxon>
        <taxon>Octodontidae</taxon>
        <taxon>Octodon</taxon>
    </lineage>
</organism>
<evidence type="ECO:0000313" key="7">
    <source>
        <dbReference type="Proteomes" id="UP000515203"/>
    </source>
</evidence>
<feature type="compositionally biased region" description="Polar residues" evidence="5">
    <location>
        <begin position="303"/>
        <end position="326"/>
    </location>
</feature>
<evidence type="ECO:0000256" key="4">
    <source>
        <dbReference type="PROSITE-ProRule" id="PRU00175"/>
    </source>
</evidence>
<keyword evidence="7" id="KW-1185">Reference proteome</keyword>
<evidence type="ECO:0000256" key="3">
    <source>
        <dbReference type="ARBA" id="ARBA00022833"/>
    </source>
</evidence>
<keyword evidence="3" id="KW-0862">Zinc</keyword>